<evidence type="ECO:0000313" key="2">
    <source>
        <dbReference type="EMBL" id="MCZ8544855.1"/>
    </source>
</evidence>
<evidence type="ECO:0000313" key="3">
    <source>
        <dbReference type="Proteomes" id="UP001152178"/>
    </source>
</evidence>
<organism evidence="2 3">
    <name type="scientific">Mesorhizobium qingshengii</name>
    <dbReference type="NCBI Taxonomy" id="1165689"/>
    <lineage>
        <taxon>Bacteria</taxon>
        <taxon>Pseudomonadati</taxon>
        <taxon>Pseudomonadota</taxon>
        <taxon>Alphaproteobacteria</taxon>
        <taxon>Hyphomicrobiales</taxon>
        <taxon>Phyllobacteriaceae</taxon>
        <taxon>Mesorhizobium</taxon>
    </lineage>
</organism>
<gene>
    <name evidence="2" type="ORF">OOJ09_11740</name>
</gene>
<dbReference type="Proteomes" id="UP001152178">
    <property type="component" value="Unassembled WGS sequence"/>
</dbReference>
<sequence>MIQFLSILGDVMRVATFQWRDGQQQAKRREEPASPVRRAPSAGQHPFRRSRP</sequence>
<dbReference type="RefSeq" id="WP_269905371.1">
    <property type="nucleotide sequence ID" value="NZ_JAPFQA010000004.1"/>
</dbReference>
<comment type="caution">
    <text evidence="2">The sequence shown here is derived from an EMBL/GenBank/DDBJ whole genome shotgun (WGS) entry which is preliminary data.</text>
</comment>
<proteinExistence type="predicted"/>
<reference evidence="2" key="1">
    <citation type="submission" date="2022-11" db="EMBL/GenBank/DDBJ databases">
        <authorList>
            <person name="Coimbra C."/>
        </authorList>
    </citation>
    <scope>NUCLEOTIDE SEQUENCE</scope>
    <source>
        <strain evidence="2">Jales19</strain>
    </source>
</reference>
<evidence type="ECO:0000256" key="1">
    <source>
        <dbReference type="SAM" id="MobiDB-lite"/>
    </source>
</evidence>
<keyword evidence="3" id="KW-1185">Reference proteome</keyword>
<feature type="region of interest" description="Disordered" evidence="1">
    <location>
        <begin position="20"/>
        <end position="52"/>
    </location>
</feature>
<name>A0ABT4QTP3_9HYPH</name>
<accession>A0ABT4QTP3</accession>
<dbReference type="EMBL" id="JAPFQA010000004">
    <property type="protein sequence ID" value="MCZ8544855.1"/>
    <property type="molecule type" value="Genomic_DNA"/>
</dbReference>
<protein>
    <submittedName>
        <fullName evidence="2">Uncharacterized protein</fullName>
    </submittedName>
</protein>